<dbReference type="NCBIfam" id="NF033564">
    <property type="entry name" value="transpos_ISAs1"/>
    <property type="match status" value="1"/>
</dbReference>
<dbReference type="InterPro" id="IPR051698">
    <property type="entry name" value="Transposase_11-like"/>
</dbReference>
<protein>
    <submittedName>
        <fullName evidence="1">ISAs1 family transposase</fullName>
    </submittedName>
</protein>
<dbReference type="EMBL" id="CP029989">
    <property type="protein sequence ID" value="AXC73844.1"/>
    <property type="molecule type" value="Genomic_DNA"/>
</dbReference>
<sequence length="155" mass="17405">MQVVDVKEKWRNIIPLIRAIEPEKMNQTFIDRVNVVLKGQGSKQTAIDSKTLRHSYQGNHGSVLHNITTWSKQQGLVQMKSLDKKSEKVSVLVLLDTLHINGALISVDAMNTQKKIADKIINRGAYVLCVKNNHCVLRNEVAAYLTKVSATTRNT</sequence>
<dbReference type="PANTHER" id="PTHR30298:SF0">
    <property type="entry name" value="PROTEIN YBFL-RELATED"/>
    <property type="match status" value="1"/>
</dbReference>
<dbReference type="InterPro" id="IPR047647">
    <property type="entry name" value="ISAs1_transpos"/>
</dbReference>
<evidence type="ECO:0000313" key="1">
    <source>
        <dbReference type="EMBL" id="AXC73844.1"/>
    </source>
</evidence>
<proteinExistence type="predicted"/>
<dbReference type="AlphaFoldDB" id="A0A7U6BEM2"/>
<dbReference type="PANTHER" id="PTHR30298">
    <property type="entry name" value="H REPEAT-ASSOCIATED PREDICTED TRANSPOSASE"/>
    <property type="match status" value="1"/>
</dbReference>
<name>A0A7U6BEM2_SALDZ</name>
<evidence type="ECO:0000313" key="2">
    <source>
        <dbReference type="Proteomes" id="UP000252003"/>
    </source>
</evidence>
<gene>
    <name evidence="1" type="ORF">DOE59_21155</name>
</gene>
<dbReference type="Proteomes" id="UP000252003">
    <property type="component" value="Chromosome"/>
</dbReference>
<accession>A0A7U6BEM2</accession>
<reference evidence="1 2" key="1">
    <citation type="submission" date="2018-06" db="EMBL/GenBank/DDBJ databases">
        <title>Salmonella Enterica genomes from various sources.</title>
        <authorList>
            <person name="Nash J.H.E."/>
            <person name="Robertson J."/>
            <person name="Bessonov K."/>
        </authorList>
    </citation>
    <scope>NUCLEOTIDE SEQUENCE [LARGE SCALE GENOMIC DNA]</scope>
    <source>
        <strain evidence="1 2">SA20121591</strain>
    </source>
</reference>
<organism evidence="1 2">
    <name type="scientific">Salmonella enterica subsp. diarizonae serovar 48:i:z</name>
    <dbReference type="NCBI Taxonomy" id="1192842"/>
    <lineage>
        <taxon>Bacteria</taxon>
        <taxon>Pseudomonadati</taxon>
        <taxon>Pseudomonadota</taxon>
        <taxon>Gammaproteobacteria</taxon>
        <taxon>Enterobacterales</taxon>
        <taxon>Enterobacteriaceae</taxon>
        <taxon>Salmonella</taxon>
    </lineage>
</organism>